<dbReference type="GO" id="GO:0016042">
    <property type="term" value="P:lipid catabolic process"/>
    <property type="evidence" value="ECO:0007669"/>
    <property type="project" value="UniProtKB-KW"/>
</dbReference>
<accession>A0A7I4BE83</accession>
<evidence type="ECO:0000256" key="3">
    <source>
        <dbReference type="ARBA" id="ARBA00022963"/>
    </source>
</evidence>
<dbReference type="EMBL" id="ABEU02000016">
    <property type="status" value="NOT_ANNOTATED_CDS"/>
    <property type="molecule type" value="Genomic_DNA"/>
</dbReference>
<keyword evidence="2" id="KW-0378">Hydrolase</keyword>
<dbReference type="GeneID" id="112293777"/>
<proteinExistence type="predicted"/>
<dbReference type="EC" id="3.1.1.47" evidence="1"/>
<evidence type="ECO:0000256" key="2">
    <source>
        <dbReference type="ARBA" id="ARBA00022801"/>
    </source>
</evidence>
<reference evidence="5 6" key="2">
    <citation type="journal article" date="2018" name="Plant J.">
        <title>The Physcomitrella patens chromosome-scale assembly reveals moss genome structure and evolution.</title>
        <authorList>
            <person name="Lang D."/>
            <person name="Ullrich K.K."/>
            <person name="Murat F."/>
            <person name="Fuchs J."/>
            <person name="Jenkins J."/>
            <person name="Haas F.B."/>
            <person name="Piednoel M."/>
            <person name="Gundlach H."/>
            <person name="Van Bel M."/>
            <person name="Meyberg R."/>
            <person name="Vives C."/>
            <person name="Morata J."/>
            <person name="Symeonidi A."/>
            <person name="Hiss M."/>
            <person name="Muchero W."/>
            <person name="Kamisugi Y."/>
            <person name="Saleh O."/>
            <person name="Blanc G."/>
            <person name="Decker E.L."/>
            <person name="van Gessel N."/>
            <person name="Grimwood J."/>
            <person name="Hayes R.D."/>
            <person name="Graham S.W."/>
            <person name="Gunter L.E."/>
            <person name="McDaniel S.F."/>
            <person name="Hoernstein S.N.W."/>
            <person name="Larsson A."/>
            <person name="Li F.W."/>
            <person name="Perroud P.F."/>
            <person name="Phillips J."/>
            <person name="Ranjan P."/>
            <person name="Rokshar D.S."/>
            <person name="Rothfels C.J."/>
            <person name="Schneider L."/>
            <person name="Shu S."/>
            <person name="Stevenson D.W."/>
            <person name="Thummler F."/>
            <person name="Tillich M."/>
            <person name="Villarreal Aguilar J.C."/>
            <person name="Widiez T."/>
            <person name="Wong G.K."/>
            <person name="Wymore A."/>
            <person name="Zhang Y."/>
            <person name="Zimmer A.D."/>
            <person name="Quatrano R.S."/>
            <person name="Mayer K.F.X."/>
            <person name="Goodstein D."/>
            <person name="Casacuberta J.M."/>
            <person name="Vandepoele K."/>
            <person name="Reski R."/>
            <person name="Cuming A.C."/>
            <person name="Tuskan G.A."/>
            <person name="Maumus F."/>
            <person name="Salse J."/>
            <person name="Schmutz J."/>
            <person name="Rensing S.A."/>
        </authorList>
    </citation>
    <scope>NUCLEOTIDE SEQUENCE [LARGE SCALE GENOMIC DNA]</scope>
    <source>
        <strain evidence="5 6">cv. Gransden 2004</strain>
    </source>
</reference>
<dbReference type="KEGG" id="ppp:112293777"/>
<evidence type="ECO:0000313" key="6">
    <source>
        <dbReference type="Proteomes" id="UP000006727"/>
    </source>
</evidence>
<dbReference type="Gramene" id="Pp3c16_8150V3.3">
    <property type="protein sequence ID" value="Pp3c16_8150V3.3"/>
    <property type="gene ID" value="Pp3c16_8150"/>
</dbReference>
<dbReference type="Pfam" id="PF03403">
    <property type="entry name" value="PAF-AH_p_II"/>
    <property type="match status" value="1"/>
</dbReference>
<dbReference type="AlphaFoldDB" id="A0A7I4BE83"/>
<dbReference type="InterPro" id="IPR029058">
    <property type="entry name" value="AB_hydrolase_fold"/>
</dbReference>
<dbReference type="PANTHER" id="PTHR10272:SF0">
    <property type="entry name" value="PLATELET-ACTIVATING FACTOR ACETYLHYDROLASE"/>
    <property type="match status" value="1"/>
</dbReference>
<dbReference type="GO" id="GO:0003847">
    <property type="term" value="F:1-alkyl-2-acetylglycerophosphocholine esterase activity"/>
    <property type="evidence" value="ECO:0000318"/>
    <property type="project" value="GO_Central"/>
</dbReference>
<dbReference type="FunFam" id="3.40.50.1820:FF:001155">
    <property type="entry name" value="Predicted protein"/>
    <property type="match status" value="1"/>
</dbReference>
<sequence length="399" mass="44322">MGLPKPLGSYGVSFAEFELRRRSEKTRIGESRGTARSGAVAETLPSAEGAVDASFLSHGVEEDVVDFGDLLYPFFYPFLQTQASVKQPLLVPECSLIKEGRLPVVIFSHGMWACRTTYTATCIDIASHGYIVVAVEHLDGSAVIAQYHDHQGKRRWVEHAFSDVDFNEVPMSDRSRQLRQRVEEIQKTVEVLQALDQGLLSQKSNAIKGRTSLDVKFLQGRMNFDYLAIHGHSFGAATAISVCCVDERFKCCIAEDVWWAPVEKADYERAASNVPVLLLNTEHFNGKELQNSRNKFLRARAQLHGESATTELLTMKGTSHEDQSDFPLLFAKALKRAGKASKLDVRNAKDINSRACLDFYLRNLLPPGTGAPYLVDVVKEDGEHLEVGKIPHSKLSTVV</sequence>
<dbReference type="PANTHER" id="PTHR10272">
    <property type="entry name" value="PLATELET-ACTIVATING FACTOR ACETYLHYDROLASE"/>
    <property type="match status" value="1"/>
</dbReference>
<evidence type="ECO:0000313" key="5">
    <source>
        <dbReference type="EnsemblPlants" id="Pp3c16_8150V3.3"/>
    </source>
</evidence>
<dbReference type="Gene3D" id="3.40.50.1820">
    <property type="entry name" value="alpha/beta hydrolase"/>
    <property type="match status" value="1"/>
</dbReference>
<evidence type="ECO:0000256" key="4">
    <source>
        <dbReference type="ARBA" id="ARBA00023098"/>
    </source>
</evidence>
<dbReference type="Proteomes" id="UP000006727">
    <property type="component" value="Chromosome 16"/>
</dbReference>
<dbReference type="OrthoDB" id="1906951at2759"/>
<evidence type="ECO:0000256" key="1">
    <source>
        <dbReference type="ARBA" id="ARBA00013201"/>
    </source>
</evidence>
<dbReference type="InParanoid" id="A0A7I4BE83"/>
<organism evidence="5 6">
    <name type="scientific">Physcomitrium patens</name>
    <name type="common">Spreading-leaved earth moss</name>
    <name type="synonym">Physcomitrella patens</name>
    <dbReference type="NCBI Taxonomy" id="3218"/>
    <lineage>
        <taxon>Eukaryota</taxon>
        <taxon>Viridiplantae</taxon>
        <taxon>Streptophyta</taxon>
        <taxon>Embryophyta</taxon>
        <taxon>Bryophyta</taxon>
        <taxon>Bryophytina</taxon>
        <taxon>Bryopsida</taxon>
        <taxon>Funariidae</taxon>
        <taxon>Funariales</taxon>
        <taxon>Funariaceae</taxon>
        <taxon>Physcomitrium</taxon>
    </lineage>
</organism>
<name>A0A7I4BE83_PHYPA</name>
<dbReference type="SUPFAM" id="SSF53474">
    <property type="entry name" value="alpha/beta-Hydrolases"/>
    <property type="match status" value="1"/>
</dbReference>
<protein>
    <recommendedName>
        <fullName evidence="1">1-alkyl-2-acetylglycerophosphocholine esterase</fullName>
        <ecNumber evidence="1">3.1.1.47</ecNumber>
    </recommendedName>
</protein>
<reference evidence="5 6" key="1">
    <citation type="journal article" date="2008" name="Science">
        <title>The Physcomitrella genome reveals evolutionary insights into the conquest of land by plants.</title>
        <authorList>
            <person name="Rensing S."/>
            <person name="Lang D."/>
            <person name="Zimmer A."/>
            <person name="Terry A."/>
            <person name="Salamov A."/>
            <person name="Shapiro H."/>
            <person name="Nishiyama T."/>
            <person name="Perroud P.-F."/>
            <person name="Lindquist E."/>
            <person name="Kamisugi Y."/>
            <person name="Tanahashi T."/>
            <person name="Sakakibara K."/>
            <person name="Fujita T."/>
            <person name="Oishi K."/>
            <person name="Shin-I T."/>
            <person name="Kuroki Y."/>
            <person name="Toyoda A."/>
            <person name="Suzuki Y."/>
            <person name="Hashimoto A."/>
            <person name="Yamaguchi K."/>
            <person name="Sugano A."/>
            <person name="Kohara Y."/>
            <person name="Fujiyama A."/>
            <person name="Anterola A."/>
            <person name="Aoki S."/>
            <person name="Ashton N."/>
            <person name="Barbazuk W.B."/>
            <person name="Barker E."/>
            <person name="Bennetzen J."/>
            <person name="Bezanilla M."/>
            <person name="Blankenship R."/>
            <person name="Cho S.H."/>
            <person name="Dutcher S."/>
            <person name="Estelle M."/>
            <person name="Fawcett J.A."/>
            <person name="Gundlach H."/>
            <person name="Hanada K."/>
            <person name="Heyl A."/>
            <person name="Hicks K.A."/>
            <person name="Hugh J."/>
            <person name="Lohr M."/>
            <person name="Mayer K."/>
            <person name="Melkozernov A."/>
            <person name="Murata T."/>
            <person name="Nelson D."/>
            <person name="Pils B."/>
            <person name="Prigge M."/>
            <person name="Reiss B."/>
            <person name="Renner T."/>
            <person name="Rombauts S."/>
            <person name="Rushton P."/>
            <person name="Sanderfoot A."/>
            <person name="Schween G."/>
            <person name="Shiu S.-H."/>
            <person name="Stueber K."/>
            <person name="Theodoulou F.L."/>
            <person name="Tu H."/>
            <person name="Van de Peer Y."/>
            <person name="Verrier P.J."/>
            <person name="Waters E."/>
            <person name="Wood A."/>
            <person name="Yang L."/>
            <person name="Cove D."/>
            <person name="Cuming A."/>
            <person name="Hasebe M."/>
            <person name="Lucas S."/>
            <person name="Mishler D.B."/>
            <person name="Reski R."/>
            <person name="Grigoriev I."/>
            <person name="Quatrano R.S."/>
            <person name="Boore J.L."/>
        </authorList>
    </citation>
    <scope>NUCLEOTIDE SEQUENCE [LARGE SCALE GENOMIC DNA]</scope>
    <source>
        <strain evidence="5 6">cv. Gransden 2004</strain>
    </source>
</reference>
<gene>
    <name evidence="5" type="primary">LOC112293777</name>
</gene>
<keyword evidence="4" id="KW-0443">Lipid metabolism</keyword>
<keyword evidence="3" id="KW-0442">Lipid degradation</keyword>
<reference evidence="5" key="3">
    <citation type="submission" date="2020-12" db="UniProtKB">
        <authorList>
            <consortium name="EnsemblPlants"/>
        </authorList>
    </citation>
    <scope>IDENTIFICATION</scope>
</reference>
<keyword evidence="6" id="KW-1185">Reference proteome</keyword>
<dbReference type="EnsemblPlants" id="Pp3c16_8150V3.3">
    <property type="protein sequence ID" value="Pp3c16_8150V3.3"/>
    <property type="gene ID" value="Pp3c16_8150"/>
</dbReference>
<dbReference type="RefSeq" id="XP_024399366.1">
    <property type="nucleotide sequence ID" value="XM_024543598.2"/>
</dbReference>